<protein>
    <submittedName>
        <fullName evidence="6">IclR family transcriptional regulator</fullName>
    </submittedName>
</protein>
<dbReference type="Proteomes" id="UP000640509">
    <property type="component" value="Unassembled WGS sequence"/>
</dbReference>
<evidence type="ECO:0000259" key="4">
    <source>
        <dbReference type="PROSITE" id="PS51077"/>
    </source>
</evidence>
<dbReference type="PROSITE" id="PS51077">
    <property type="entry name" value="HTH_ICLR"/>
    <property type="match status" value="1"/>
</dbReference>
<dbReference type="InterPro" id="IPR014757">
    <property type="entry name" value="Tscrpt_reg_IclR_C"/>
</dbReference>
<dbReference type="SUPFAM" id="SSF46785">
    <property type="entry name" value="Winged helix' DNA-binding domain"/>
    <property type="match status" value="1"/>
</dbReference>
<dbReference type="InterPro" id="IPR036388">
    <property type="entry name" value="WH-like_DNA-bd_sf"/>
</dbReference>
<keyword evidence="1" id="KW-0805">Transcription regulation</keyword>
<evidence type="ECO:0000256" key="3">
    <source>
        <dbReference type="ARBA" id="ARBA00023163"/>
    </source>
</evidence>
<dbReference type="PANTHER" id="PTHR30136">
    <property type="entry name" value="HELIX-TURN-HELIX TRANSCRIPTIONAL REGULATOR, ICLR FAMILY"/>
    <property type="match status" value="1"/>
</dbReference>
<dbReference type="InterPro" id="IPR036390">
    <property type="entry name" value="WH_DNA-bd_sf"/>
</dbReference>
<evidence type="ECO:0000256" key="2">
    <source>
        <dbReference type="ARBA" id="ARBA00023125"/>
    </source>
</evidence>
<feature type="domain" description="HTH iclR-type" evidence="4">
    <location>
        <begin position="3"/>
        <end position="64"/>
    </location>
</feature>
<keyword evidence="3" id="KW-0804">Transcription</keyword>
<dbReference type="PROSITE" id="PS51078">
    <property type="entry name" value="ICLR_ED"/>
    <property type="match status" value="1"/>
</dbReference>
<dbReference type="Gene3D" id="3.30.450.40">
    <property type="match status" value="1"/>
</dbReference>
<keyword evidence="2" id="KW-0238">DNA-binding</keyword>
<evidence type="ECO:0000313" key="7">
    <source>
        <dbReference type="Proteomes" id="UP000640509"/>
    </source>
</evidence>
<keyword evidence="7" id="KW-1185">Reference proteome</keyword>
<sequence>MSGRGVERILDLIEWFASFPGTATLSEVAAALGMPKSSALQMLRTMTERGYLQRDAKGDYLLVRLPGDVTGAAGYNGALLALAAPLIAKAVEDVLESGFLAVMEGRDIRYLNKILPDREIRYDRDMTKSRPAHKVASGIVILAASSPEVVDAYAEELPAEEREAMVAMIERARRDGFFFNAQGVVEGAAGVAAPILDASGRVVGAVNISGPRERMAAAADQVCKAAKDTARAITEMIARRAVRRV</sequence>
<dbReference type="PANTHER" id="PTHR30136:SF24">
    <property type="entry name" value="HTH-TYPE TRANSCRIPTIONAL REPRESSOR ALLR"/>
    <property type="match status" value="1"/>
</dbReference>
<proteinExistence type="predicted"/>
<reference evidence="7" key="1">
    <citation type="journal article" date="2019" name="Int. J. Syst. Evol. Microbiol.">
        <title>The Global Catalogue of Microorganisms (GCM) 10K type strain sequencing project: providing services to taxonomists for standard genome sequencing and annotation.</title>
        <authorList>
            <consortium name="The Broad Institute Genomics Platform"/>
            <consortium name="The Broad Institute Genome Sequencing Center for Infectious Disease"/>
            <person name="Wu L."/>
            <person name="Ma J."/>
        </authorList>
    </citation>
    <scope>NUCLEOTIDE SEQUENCE [LARGE SCALE GENOMIC DNA]</scope>
    <source>
        <strain evidence="7">CGMCC 1.15419</strain>
    </source>
</reference>
<accession>A0ABQ1VL50</accession>
<dbReference type="RefSeq" id="WP_188716099.1">
    <property type="nucleotide sequence ID" value="NZ_BMIV01000012.1"/>
</dbReference>
<feature type="domain" description="IclR-ED" evidence="5">
    <location>
        <begin position="61"/>
        <end position="239"/>
    </location>
</feature>
<gene>
    <name evidence="6" type="ORF">GCM10011402_30260</name>
</gene>
<dbReference type="EMBL" id="BMIV01000012">
    <property type="protein sequence ID" value="GGF75457.1"/>
    <property type="molecule type" value="Genomic_DNA"/>
</dbReference>
<comment type="caution">
    <text evidence="6">The sequence shown here is derived from an EMBL/GenBank/DDBJ whole genome shotgun (WGS) entry which is preliminary data.</text>
</comment>
<dbReference type="Gene3D" id="1.10.10.10">
    <property type="entry name" value="Winged helix-like DNA-binding domain superfamily/Winged helix DNA-binding domain"/>
    <property type="match status" value="1"/>
</dbReference>
<dbReference type="Pfam" id="PF09339">
    <property type="entry name" value="HTH_IclR"/>
    <property type="match status" value="1"/>
</dbReference>
<evidence type="ECO:0000313" key="6">
    <source>
        <dbReference type="EMBL" id="GGF75457.1"/>
    </source>
</evidence>
<dbReference type="SUPFAM" id="SSF55781">
    <property type="entry name" value="GAF domain-like"/>
    <property type="match status" value="1"/>
</dbReference>
<dbReference type="InterPro" id="IPR005471">
    <property type="entry name" value="Tscrpt_reg_IclR_N"/>
</dbReference>
<dbReference type="SMART" id="SM00346">
    <property type="entry name" value="HTH_ICLR"/>
    <property type="match status" value="1"/>
</dbReference>
<dbReference type="InterPro" id="IPR029016">
    <property type="entry name" value="GAF-like_dom_sf"/>
</dbReference>
<dbReference type="Pfam" id="PF01614">
    <property type="entry name" value="IclR_C"/>
    <property type="match status" value="1"/>
</dbReference>
<name>A0ABQ1VL50_9RHOB</name>
<dbReference type="InterPro" id="IPR050707">
    <property type="entry name" value="HTH_MetabolicPath_Reg"/>
</dbReference>
<evidence type="ECO:0000259" key="5">
    <source>
        <dbReference type="PROSITE" id="PS51078"/>
    </source>
</evidence>
<evidence type="ECO:0000256" key="1">
    <source>
        <dbReference type="ARBA" id="ARBA00023015"/>
    </source>
</evidence>
<organism evidence="6 7">
    <name type="scientific">Paracoccus acridae</name>
    <dbReference type="NCBI Taxonomy" id="1795310"/>
    <lineage>
        <taxon>Bacteria</taxon>
        <taxon>Pseudomonadati</taxon>
        <taxon>Pseudomonadota</taxon>
        <taxon>Alphaproteobacteria</taxon>
        <taxon>Rhodobacterales</taxon>
        <taxon>Paracoccaceae</taxon>
        <taxon>Paracoccus</taxon>
    </lineage>
</organism>